<keyword evidence="3" id="KW-1185">Reference proteome</keyword>
<gene>
    <name evidence="2" type="ORF">BDW59DRAFT_148450</name>
</gene>
<name>A0ABR4I9N9_9EURO</name>
<protein>
    <submittedName>
        <fullName evidence="2">Uncharacterized protein</fullName>
    </submittedName>
</protein>
<reference evidence="2 3" key="1">
    <citation type="submission" date="2024-07" db="EMBL/GenBank/DDBJ databases">
        <title>Section-level genome sequencing and comparative genomics of Aspergillus sections Usti and Cavernicolus.</title>
        <authorList>
            <consortium name="Lawrence Berkeley National Laboratory"/>
            <person name="Nybo J.L."/>
            <person name="Vesth T.C."/>
            <person name="Theobald S."/>
            <person name="Frisvad J.C."/>
            <person name="Larsen T.O."/>
            <person name="Kjaerboelling I."/>
            <person name="Rothschild-Mancinelli K."/>
            <person name="Lyhne E.K."/>
            <person name="Kogle M.E."/>
            <person name="Barry K."/>
            <person name="Clum A."/>
            <person name="Na H."/>
            <person name="Ledsgaard L."/>
            <person name="Lin J."/>
            <person name="Lipzen A."/>
            <person name="Kuo A."/>
            <person name="Riley R."/>
            <person name="Mondo S."/>
            <person name="LaButti K."/>
            <person name="Haridas S."/>
            <person name="Pangalinan J."/>
            <person name="Salamov A.A."/>
            <person name="Simmons B.A."/>
            <person name="Magnuson J.K."/>
            <person name="Chen J."/>
            <person name="Drula E."/>
            <person name="Henrissat B."/>
            <person name="Wiebenga A."/>
            <person name="Lubbers R.J."/>
            <person name="Gomes A.C."/>
            <person name="Makela M.R."/>
            <person name="Stajich J."/>
            <person name="Grigoriev I.V."/>
            <person name="Mortensen U.H."/>
            <person name="De vries R.P."/>
            <person name="Baker S.E."/>
            <person name="Andersen M.R."/>
        </authorList>
    </citation>
    <scope>NUCLEOTIDE SEQUENCE [LARGE SCALE GENOMIC DNA]</scope>
    <source>
        <strain evidence="2 3">CBS 600.67</strain>
    </source>
</reference>
<evidence type="ECO:0000313" key="2">
    <source>
        <dbReference type="EMBL" id="KAL2823662.1"/>
    </source>
</evidence>
<comment type="caution">
    <text evidence="2">The sequence shown here is derived from an EMBL/GenBank/DDBJ whole genome shotgun (WGS) entry which is preliminary data.</text>
</comment>
<dbReference type="EMBL" id="JBFXLS010000050">
    <property type="protein sequence ID" value="KAL2823662.1"/>
    <property type="molecule type" value="Genomic_DNA"/>
</dbReference>
<keyword evidence="1" id="KW-0812">Transmembrane</keyword>
<sequence length="55" mass="6444">SNHSINQSINQSIYFVSVLYISSFPCYALIFLPPRYLIARLQWSSLNLIRGYIYV</sequence>
<accession>A0ABR4I9N9</accession>
<feature type="non-terminal residue" evidence="2">
    <location>
        <position position="1"/>
    </location>
</feature>
<dbReference type="Proteomes" id="UP001610335">
    <property type="component" value="Unassembled WGS sequence"/>
</dbReference>
<evidence type="ECO:0000313" key="3">
    <source>
        <dbReference type="Proteomes" id="UP001610335"/>
    </source>
</evidence>
<feature type="transmembrane region" description="Helical" evidence="1">
    <location>
        <begin position="12"/>
        <end position="32"/>
    </location>
</feature>
<organism evidence="2 3">
    <name type="scientific">Aspergillus cavernicola</name>
    <dbReference type="NCBI Taxonomy" id="176166"/>
    <lineage>
        <taxon>Eukaryota</taxon>
        <taxon>Fungi</taxon>
        <taxon>Dikarya</taxon>
        <taxon>Ascomycota</taxon>
        <taxon>Pezizomycotina</taxon>
        <taxon>Eurotiomycetes</taxon>
        <taxon>Eurotiomycetidae</taxon>
        <taxon>Eurotiales</taxon>
        <taxon>Aspergillaceae</taxon>
        <taxon>Aspergillus</taxon>
        <taxon>Aspergillus subgen. Nidulantes</taxon>
    </lineage>
</organism>
<evidence type="ECO:0000256" key="1">
    <source>
        <dbReference type="SAM" id="Phobius"/>
    </source>
</evidence>
<proteinExistence type="predicted"/>
<keyword evidence="1" id="KW-0472">Membrane</keyword>
<keyword evidence="1" id="KW-1133">Transmembrane helix</keyword>